<feature type="compositionally biased region" description="Polar residues" evidence="1">
    <location>
        <begin position="85"/>
        <end position="95"/>
    </location>
</feature>
<evidence type="ECO:0000256" key="1">
    <source>
        <dbReference type="SAM" id="MobiDB-lite"/>
    </source>
</evidence>
<name>A0A3N0XNR5_ANAGA</name>
<dbReference type="AlphaFoldDB" id="A0A3N0XNR5"/>
<dbReference type="EMBL" id="RJVU01068486">
    <property type="protein sequence ID" value="ROI79349.1"/>
    <property type="molecule type" value="Genomic_DNA"/>
</dbReference>
<organism evidence="2 3">
    <name type="scientific">Anabarilius grahami</name>
    <name type="common">Kanglang fish</name>
    <name type="synonym">Barilius grahami</name>
    <dbReference type="NCBI Taxonomy" id="495550"/>
    <lineage>
        <taxon>Eukaryota</taxon>
        <taxon>Metazoa</taxon>
        <taxon>Chordata</taxon>
        <taxon>Craniata</taxon>
        <taxon>Vertebrata</taxon>
        <taxon>Euteleostomi</taxon>
        <taxon>Actinopterygii</taxon>
        <taxon>Neopterygii</taxon>
        <taxon>Teleostei</taxon>
        <taxon>Ostariophysi</taxon>
        <taxon>Cypriniformes</taxon>
        <taxon>Xenocyprididae</taxon>
        <taxon>Xenocypridinae</taxon>
        <taxon>Xenocypridinae incertae sedis</taxon>
        <taxon>Anabarilius</taxon>
    </lineage>
</organism>
<keyword evidence="3" id="KW-1185">Reference proteome</keyword>
<sequence length="137" mass="15001">MNQRQRREREREENEGRITLTGPLIGQRVGALQGQAIRKRADNDKTAAAFHFGEALSLWGIPAAILKCVPLREVDEGSLCGQTGGASQYPSSFPHSSDLHPMTRKPIELSHLEGHLNSLIAPRGGEGRGVRKLPEES</sequence>
<feature type="region of interest" description="Disordered" evidence="1">
    <location>
        <begin position="81"/>
        <end position="102"/>
    </location>
</feature>
<comment type="caution">
    <text evidence="2">The sequence shown here is derived from an EMBL/GenBank/DDBJ whole genome shotgun (WGS) entry which is preliminary data.</text>
</comment>
<evidence type="ECO:0000313" key="2">
    <source>
        <dbReference type="EMBL" id="ROI79349.1"/>
    </source>
</evidence>
<reference evidence="2 3" key="1">
    <citation type="submission" date="2018-10" db="EMBL/GenBank/DDBJ databases">
        <title>Genome assembly for a Yunnan-Guizhou Plateau 3E fish, Anabarilius grahami (Regan), and its evolutionary and genetic applications.</title>
        <authorList>
            <person name="Jiang W."/>
        </authorList>
    </citation>
    <scope>NUCLEOTIDE SEQUENCE [LARGE SCALE GENOMIC DNA]</scope>
    <source>
        <strain evidence="2">AG-KIZ</strain>
        <tissue evidence="2">Muscle</tissue>
    </source>
</reference>
<gene>
    <name evidence="2" type="ORF">DPX16_7237</name>
</gene>
<evidence type="ECO:0000313" key="3">
    <source>
        <dbReference type="Proteomes" id="UP000281406"/>
    </source>
</evidence>
<proteinExistence type="predicted"/>
<protein>
    <submittedName>
        <fullName evidence="2">Uncharacterized protein</fullName>
    </submittedName>
</protein>
<accession>A0A3N0XNR5</accession>
<dbReference type="Proteomes" id="UP000281406">
    <property type="component" value="Unassembled WGS sequence"/>
</dbReference>